<comment type="similarity">
    <text evidence="1">Belongs to the alkB family.</text>
</comment>
<gene>
    <name evidence="2" type="ORF">IFM89_011533</name>
</gene>
<accession>A0A835M9P9</accession>
<evidence type="ECO:0000256" key="1">
    <source>
        <dbReference type="ARBA" id="ARBA00007879"/>
    </source>
</evidence>
<organism evidence="2 3">
    <name type="scientific">Coptis chinensis</name>
    <dbReference type="NCBI Taxonomy" id="261450"/>
    <lineage>
        <taxon>Eukaryota</taxon>
        <taxon>Viridiplantae</taxon>
        <taxon>Streptophyta</taxon>
        <taxon>Embryophyta</taxon>
        <taxon>Tracheophyta</taxon>
        <taxon>Spermatophyta</taxon>
        <taxon>Magnoliopsida</taxon>
        <taxon>Ranunculales</taxon>
        <taxon>Ranunculaceae</taxon>
        <taxon>Coptidoideae</taxon>
        <taxon>Coptis</taxon>
    </lineage>
</organism>
<reference evidence="2 3" key="1">
    <citation type="submission" date="2020-10" db="EMBL/GenBank/DDBJ databases">
        <title>The Coptis chinensis genome and diversification of protoberbering-type alkaloids.</title>
        <authorList>
            <person name="Wang B."/>
            <person name="Shu S."/>
            <person name="Song C."/>
            <person name="Liu Y."/>
        </authorList>
    </citation>
    <scope>NUCLEOTIDE SEQUENCE [LARGE SCALE GENOMIC DNA]</scope>
    <source>
        <strain evidence="2">HL-2020</strain>
        <tissue evidence="2">Leaf</tissue>
    </source>
</reference>
<dbReference type="PANTHER" id="PTHR31447">
    <property type="entry name" value="HYDROXYPROLINE-RICH GLYCOPROTEIN FAMILY PROTEIN-RELATED"/>
    <property type="match status" value="1"/>
</dbReference>
<evidence type="ECO:0000313" key="3">
    <source>
        <dbReference type="Proteomes" id="UP000631114"/>
    </source>
</evidence>
<protein>
    <submittedName>
        <fullName evidence="2">Uncharacterized protein</fullName>
    </submittedName>
</protein>
<dbReference type="Proteomes" id="UP000631114">
    <property type="component" value="Unassembled WGS sequence"/>
</dbReference>
<dbReference type="GO" id="GO:0003729">
    <property type="term" value="F:mRNA binding"/>
    <property type="evidence" value="ECO:0007669"/>
    <property type="project" value="InterPro"/>
</dbReference>
<dbReference type="EMBL" id="JADFTS010000001">
    <property type="protein sequence ID" value="KAF9624490.1"/>
    <property type="molecule type" value="Genomic_DNA"/>
</dbReference>
<keyword evidence="3" id="KW-1185">Reference proteome</keyword>
<dbReference type="OrthoDB" id="1916097at2759"/>
<dbReference type="GO" id="GO:0006402">
    <property type="term" value="P:mRNA catabolic process"/>
    <property type="evidence" value="ECO:0007669"/>
    <property type="project" value="InterPro"/>
</dbReference>
<evidence type="ECO:0000313" key="2">
    <source>
        <dbReference type="EMBL" id="KAF9624490.1"/>
    </source>
</evidence>
<name>A0A835M9P9_9MAGN</name>
<dbReference type="InterPro" id="IPR044842">
    <property type="entry name" value="ALKBH9B/ALKBH10B-like"/>
</dbReference>
<dbReference type="GO" id="GO:0032451">
    <property type="term" value="F:demethylase activity"/>
    <property type="evidence" value="ECO:0007669"/>
    <property type="project" value="InterPro"/>
</dbReference>
<dbReference type="Gene3D" id="2.60.120.590">
    <property type="entry name" value="Alpha-ketoglutarate-dependent dioxygenase AlkB-like"/>
    <property type="match status" value="1"/>
</dbReference>
<dbReference type="InterPro" id="IPR037151">
    <property type="entry name" value="AlkB-like_sf"/>
</dbReference>
<comment type="caution">
    <text evidence="2">The sequence shown here is derived from an EMBL/GenBank/DDBJ whole genome shotgun (WGS) entry which is preliminary data.</text>
</comment>
<sequence length="162" mass="18324">MAPMHLKILIAVQLWIYMLYGIEILIEKAKVVGALCAMQAKVEKEMDAAEGPIRLSTFDGVHVKLVGHIKDNEQKQEASIIFFDHLRTYHTFQWLILLVKTLKGKRSILEGDHLQPHISLPWFGRPVCVLFLTECDMTFGKVIGGGHPGEFRGSLKLFLSPE</sequence>
<dbReference type="PANTHER" id="PTHR31447:SF0">
    <property type="entry name" value="HYDROXYPROLINE-RICH GLYCOPROTEIN FAMILY PROTEIN"/>
    <property type="match status" value="1"/>
</dbReference>
<dbReference type="AlphaFoldDB" id="A0A835M9P9"/>
<proteinExistence type="inferred from homology"/>